<protein>
    <recommendedName>
        <fullName evidence="1">DUF2147 domain-containing protein</fullName>
    </recommendedName>
</protein>
<evidence type="ECO:0000313" key="3">
    <source>
        <dbReference type="Proteomes" id="UP000192652"/>
    </source>
</evidence>
<keyword evidence="3" id="KW-1185">Reference proteome</keyword>
<feature type="domain" description="DUF2147" evidence="1">
    <location>
        <begin position="70"/>
        <end position="119"/>
    </location>
</feature>
<gene>
    <name evidence="2" type="ORF">BTR14_17110</name>
</gene>
<organism evidence="2 3">
    <name type="scientific">Xaviernesmea rhizosphaerae</name>
    <dbReference type="NCBI Taxonomy" id="1672749"/>
    <lineage>
        <taxon>Bacteria</taxon>
        <taxon>Pseudomonadati</taxon>
        <taxon>Pseudomonadota</taxon>
        <taxon>Alphaproteobacteria</taxon>
        <taxon>Hyphomicrobiales</taxon>
        <taxon>Rhizobiaceae</taxon>
        <taxon>Rhizobium/Agrobacterium group</taxon>
        <taxon>Xaviernesmea</taxon>
    </lineage>
</organism>
<dbReference type="Pfam" id="PF09917">
    <property type="entry name" value="DUF2147"/>
    <property type="match status" value="1"/>
</dbReference>
<evidence type="ECO:0000259" key="1">
    <source>
        <dbReference type="Pfam" id="PF09917"/>
    </source>
</evidence>
<evidence type="ECO:0000313" key="2">
    <source>
        <dbReference type="EMBL" id="OQP85080.1"/>
    </source>
</evidence>
<dbReference type="InterPro" id="IPR019223">
    <property type="entry name" value="DUF2147"/>
</dbReference>
<dbReference type="Gene3D" id="2.40.128.520">
    <property type="match status" value="1"/>
</dbReference>
<proteinExistence type="predicted"/>
<name>A0ABX3PAY3_9HYPH</name>
<accession>A0ABX3PAY3</accession>
<sequence length="120" mass="12006">MGLAAFGSALLITTGLIATSLTPADARAAEPIVGNWKTASGETAAIAPCGGNFCITLKTGKHAGKKIGTLTGSGAAYTGEITDPANDKTYSGSAAVGPGSMKLQGCVMKVLCRSQSWTKL</sequence>
<dbReference type="Proteomes" id="UP000192652">
    <property type="component" value="Unassembled WGS sequence"/>
</dbReference>
<comment type="caution">
    <text evidence="2">The sequence shown here is derived from an EMBL/GenBank/DDBJ whole genome shotgun (WGS) entry which is preliminary data.</text>
</comment>
<reference evidence="2 3" key="1">
    <citation type="journal article" date="2017" name="Antonie Van Leeuwenhoek">
        <title>Rhizobium rhizosphaerae sp. nov., a novel species isolated from rice rhizosphere.</title>
        <authorList>
            <person name="Zhao J.J."/>
            <person name="Zhang J."/>
            <person name="Zhang R.J."/>
            <person name="Zhang C.W."/>
            <person name="Yin H.Q."/>
            <person name="Zhang X.X."/>
        </authorList>
    </citation>
    <scope>NUCLEOTIDE SEQUENCE [LARGE SCALE GENOMIC DNA]</scope>
    <source>
        <strain evidence="2 3">RD15</strain>
    </source>
</reference>
<dbReference type="EMBL" id="MSPX01000016">
    <property type="protein sequence ID" value="OQP85080.1"/>
    <property type="molecule type" value="Genomic_DNA"/>
</dbReference>